<evidence type="ECO:0000256" key="8">
    <source>
        <dbReference type="SAM" id="Coils"/>
    </source>
</evidence>
<gene>
    <name evidence="12" type="ORF">Baya_12680</name>
</gene>
<dbReference type="Proteomes" id="UP000319801">
    <property type="component" value="Unassembled WGS sequence"/>
</dbReference>
<comment type="subcellular location">
    <subcellularLocation>
        <location evidence="2">Cytoplasm</location>
    </subcellularLocation>
    <subcellularLocation>
        <location evidence="1">Membrane</location>
        <topology evidence="1">Single-pass membrane protein</topology>
    </subcellularLocation>
</comment>
<dbReference type="InterPro" id="IPR008677">
    <property type="entry name" value="MRVI1"/>
</dbReference>
<keyword evidence="7" id="KW-0472">Membrane</keyword>
<evidence type="ECO:0000256" key="5">
    <source>
        <dbReference type="ARBA" id="ARBA00022989"/>
    </source>
</evidence>
<accession>A0A556V3C2</accession>
<dbReference type="EMBL" id="VCAZ01000108">
    <property type="protein sequence ID" value="TST22549.1"/>
    <property type="molecule type" value="Genomic_DNA"/>
</dbReference>
<dbReference type="Pfam" id="PF05781">
    <property type="entry name" value="MRVI1"/>
    <property type="match status" value="2"/>
</dbReference>
<evidence type="ECO:0000256" key="6">
    <source>
        <dbReference type="ARBA" id="ARBA00023054"/>
    </source>
</evidence>
<feature type="compositionally biased region" description="Basic and acidic residues" evidence="9">
    <location>
        <begin position="867"/>
        <end position="878"/>
    </location>
</feature>
<evidence type="ECO:0000259" key="11">
    <source>
        <dbReference type="Pfam" id="PF14662"/>
    </source>
</evidence>
<feature type="compositionally biased region" description="Polar residues" evidence="9">
    <location>
        <begin position="66"/>
        <end position="85"/>
    </location>
</feature>
<feature type="region of interest" description="Disordered" evidence="9">
    <location>
        <begin position="834"/>
        <end position="888"/>
    </location>
</feature>
<evidence type="ECO:0000259" key="10">
    <source>
        <dbReference type="Pfam" id="PF14658"/>
    </source>
</evidence>
<keyword evidence="3" id="KW-0963">Cytoplasm</keyword>
<evidence type="ECO:0000256" key="1">
    <source>
        <dbReference type="ARBA" id="ARBA00004167"/>
    </source>
</evidence>
<dbReference type="PANTHER" id="PTHR15352:SF3">
    <property type="entry name" value="INOSITOL 1,4,5-TRIPHOSPHATE RECEPTOR ASSOCIATED 2"/>
    <property type="match status" value="1"/>
</dbReference>
<evidence type="ECO:0000256" key="2">
    <source>
        <dbReference type="ARBA" id="ARBA00004496"/>
    </source>
</evidence>
<evidence type="ECO:0000313" key="12">
    <source>
        <dbReference type="EMBL" id="TST22549.1"/>
    </source>
</evidence>
<evidence type="ECO:0000313" key="13">
    <source>
        <dbReference type="Proteomes" id="UP000319801"/>
    </source>
</evidence>
<feature type="domain" description="KASH5-like coiled-coil" evidence="11">
    <location>
        <begin position="345"/>
        <end position="532"/>
    </location>
</feature>
<evidence type="ECO:0000256" key="4">
    <source>
        <dbReference type="ARBA" id="ARBA00022692"/>
    </source>
</evidence>
<feature type="compositionally biased region" description="Polar residues" evidence="9">
    <location>
        <begin position="1043"/>
        <end position="1054"/>
    </location>
</feature>
<evidence type="ECO:0000256" key="9">
    <source>
        <dbReference type="SAM" id="MobiDB-lite"/>
    </source>
</evidence>
<organism evidence="12 13">
    <name type="scientific">Bagarius yarrelli</name>
    <name type="common">Goonch</name>
    <name type="synonym">Bagrus yarrelli</name>
    <dbReference type="NCBI Taxonomy" id="175774"/>
    <lineage>
        <taxon>Eukaryota</taxon>
        <taxon>Metazoa</taxon>
        <taxon>Chordata</taxon>
        <taxon>Craniata</taxon>
        <taxon>Vertebrata</taxon>
        <taxon>Euteleostomi</taxon>
        <taxon>Actinopterygii</taxon>
        <taxon>Neopterygii</taxon>
        <taxon>Teleostei</taxon>
        <taxon>Ostariophysi</taxon>
        <taxon>Siluriformes</taxon>
        <taxon>Sisoridae</taxon>
        <taxon>Sisorinae</taxon>
        <taxon>Bagarius</taxon>
    </lineage>
</organism>
<dbReference type="GO" id="GO:0005789">
    <property type="term" value="C:endoplasmic reticulum membrane"/>
    <property type="evidence" value="ECO:0007669"/>
    <property type="project" value="TreeGrafter"/>
</dbReference>
<feature type="region of interest" description="Disordered" evidence="9">
    <location>
        <begin position="1214"/>
        <end position="1233"/>
    </location>
</feature>
<feature type="region of interest" description="Disordered" evidence="9">
    <location>
        <begin position="1254"/>
        <end position="1283"/>
    </location>
</feature>
<name>A0A556V3C2_BAGYA</name>
<keyword evidence="13" id="KW-1185">Reference proteome</keyword>
<dbReference type="OrthoDB" id="10062605at2759"/>
<feature type="compositionally biased region" description="Basic and acidic residues" evidence="9">
    <location>
        <begin position="946"/>
        <end position="955"/>
    </location>
</feature>
<dbReference type="Pfam" id="PF14662">
    <property type="entry name" value="KASH_CCD"/>
    <property type="match status" value="1"/>
</dbReference>
<feature type="region of interest" description="Disordered" evidence="9">
    <location>
        <begin position="923"/>
        <end position="1068"/>
    </location>
</feature>
<feature type="domain" description="Protein KASH5 EF-hand-like" evidence="10">
    <location>
        <begin position="228"/>
        <end position="292"/>
    </location>
</feature>
<protein>
    <submittedName>
        <fullName evidence="12">Lymphoid-restricted membrane protein</fullName>
    </submittedName>
</protein>
<dbReference type="Pfam" id="PF14658">
    <property type="entry name" value="EF-hand_9"/>
    <property type="match status" value="1"/>
</dbReference>
<reference evidence="12 13" key="1">
    <citation type="journal article" date="2019" name="Genome Biol. Evol.">
        <title>Whole-Genome Sequencing of the Giant Devil Catfish, Bagarius yarrelli.</title>
        <authorList>
            <person name="Jiang W."/>
            <person name="Lv Y."/>
            <person name="Cheng L."/>
            <person name="Yang K."/>
            <person name="Chao B."/>
            <person name="Wang X."/>
            <person name="Li Y."/>
            <person name="Pan X."/>
            <person name="You X."/>
            <person name="Zhang Y."/>
            <person name="Yang J."/>
            <person name="Li J."/>
            <person name="Zhang X."/>
            <person name="Liu S."/>
            <person name="Sun C."/>
            <person name="Yang J."/>
            <person name="Shi Q."/>
        </authorList>
    </citation>
    <scope>NUCLEOTIDE SEQUENCE [LARGE SCALE GENOMIC DNA]</scope>
    <source>
        <strain evidence="12">JWS20170419001</strain>
        <tissue evidence="12">Muscle</tissue>
    </source>
</reference>
<feature type="compositionally biased region" description="Polar residues" evidence="9">
    <location>
        <begin position="1262"/>
        <end position="1278"/>
    </location>
</feature>
<sequence length="1356" mass="151360">MEFGVTPRRHNPVDSICRKLQTIQRRDREPNSPFQIPKLQSSSYDSPHTGLRRNLDGILKKRKGDAQQNSSPLGLTPAGSRSSGRTPCAPLTPLSPVNATYTVTGTLTEKSREALGHSRAWQLSCSTPAIQNRDACFSFTPAIQNSDPRFNFTPSDKERSKSSAHGLLSYNLNFCSSNASTILDCEMPYSALVVKRLSMGDGVSLASESKKESLPEISLICEEDLLDTIFQACDTQCRGKVYVSHIVDYLRHTTSRSSEDSGLEELCNMLDPERKDISIDLDTYHAIMKEWIEDCRNQAKDEKEDETQESIKMPDNFAVKRSFLLNLTSGSLEAFGGEASRAELETSDLVFCVADLQFNNQKLQQEVQKLKQVAETMEETNQRLMEENQELKNQTKTGQQLLQKERMLKEEVEEMKLTLSSSEENRVRASAQRKQLERDNQILVSKMVSLQDENLKVSAEVDELQKKIKTLYELNTNLQSQIHSFDAAMTDKDTLIQEKMRQIEELKAAVMEYSSVTELLREEKSKLESQMQLLQPDMAIPGLSLSVAYRLNQTSSGSLETELALAQQNPPEGVEHFSSVCLATPLDETLDREVLLLLQGPAPEQMSVECKLLISRLRREFEDDTLDVLAAFPGFLKSQEVQDTNTDPKLQVLQIQLEQRRREWIQGLEQLKQYTDSLEKELLKMASNMRRSRTEILHLSVRLQEQENHKLLLHEELDQLKTRQNDTRDAVTQTEPPVCVVDDDERNSSPELDRVYPLLYSPSEQKSIDFETHLQKDVNKLPPLLPQFSPSLTADEIKEFQEDTSSNLQSLQKTHCGDVEKQEMIPEKETMCDFGVKEESRGITTSQETPPESMRDLGTCDSPLDENQVKDREPKQEEASYPACSGPDDTHEQAVCCIEIFSHSHPQCADELTSLCAELSPPHTSEVVQSPADRPAPGQPLSPSESPKEEPRPEGTEDVSNSMSSSQKLTQEQISEVSTVLERSGLLPVAEEEEPMSEASQQEAAGVNSKVASEGAETSAAKTNGGSVPMTIRSRIKKDLETPSGSMETIGEQTSQEDNDAPDKNGVTENSEILCEDGLTQSEKDIEALLPLCGDDNPSLEIIQRLQKNLDILLQSVTRVASRSEMLGSIHQESRMGKAVEVMIQHVENLRRTYTKEHAELLELRENHLQKHSFITHTNRDELRKKKVSAEFYKVAARRVSIATIPRSIGALAPTAPGGTEAELEKPGHFPPRNVFGKITQRAPLKRFISCTEAEAPPLRSSEPTLTPTANQNPTTELASPFAVKTPPPELPEAPKGVCTWAALMVVLAAFVAVLGKMLIQPAADAAPVGTGDSWMAIQQILWPYTGLRHNGQPPV</sequence>
<evidence type="ECO:0000256" key="7">
    <source>
        <dbReference type="ARBA" id="ARBA00023136"/>
    </source>
</evidence>
<keyword evidence="4" id="KW-0812">Transmembrane</keyword>
<comment type="caution">
    <text evidence="12">The sequence shown here is derived from an EMBL/GenBank/DDBJ whole genome shotgun (WGS) entry which is preliminary data.</text>
</comment>
<proteinExistence type="predicted"/>
<feature type="coiled-coil region" evidence="8">
    <location>
        <begin position="668"/>
        <end position="723"/>
    </location>
</feature>
<feature type="compositionally biased region" description="Polar residues" evidence="9">
    <location>
        <begin position="958"/>
        <end position="978"/>
    </location>
</feature>
<dbReference type="PANTHER" id="PTHR15352">
    <property type="entry name" value="LYMPHOID-RESTRICTED MEMBRANE PROTEIN, JAW1"/>
    <property type="match status" value="1"/>
</dbReference>
<keyword evidence="6 8" id="KW-0175">Coiled coil</keyword>
<keyword evidence="5" id="KW-1133">Transmembrane helix</keyword>
<feature type="coiled-coil region" evidence="8">
    <location>
        <begin position="353"/>
        <end position="523"/>
    </location>
</feature>
<dbReference type="InterPro" id="IPR028168">
    <property type="entry name" value="KASH5_CC"/>
</dbReference>
<evidence type="ECO:0000256" key="3">
    <source>
        <dbReference type="ARBA" id="ARBA00022490"/>
    </source>
</evidence>
<feature type="compositionally biased region" description="Polar residues" evidence="9">
    <location>
        <begin position="32"/>
        <end position="46"/>
    </location>
</feature>
<feature type="region of interest" description="Disordered" evidence="9">
    <location>
        <begin position="24"/>
        <end position="91"/>
    </location>
</feature>
<dbReference type="InterPro" id="IPR039508">
    <property type="entry name" value="KASH5_EF-hand-like_dom"/>
</dbReference>